<feature type="transmembrane region" description="Helical" evidence="2">
    <location>
        <begin position="237"/>
        <end position="256"/>
    </location>
</feature>
<feature type="compositionally biased region" description="Polar residues" evidence="1">
    <location>
        <begin position="269"/>
        <end position="278"/>
    </location>
</feature>
<accession>A0AAD5SID3</accession>
<feature type="transmembrane region" description="Helical" evidence="2">
    <location>
        <begin position="43"/>
        <end position="61"/>
    </location>
</feature>
<feature type="transmembrane region" description="Helical" evidence="2">
    <location>
        <begin position="158"/>
        <end position="181"/>
    </location>
</feature>
<feature type="transmembrane region" description="Helical" evidence="2">
    <location>
        <begin position="202"/>
        <end position="225"/>
    </location>
</feature>
<evidence type="ECO:0000256" key="2">
    <source>
        <dbReference type="SAM" id="Phobius"/>
    </source>
</evidence>
<proteinExistence type="predicted"/>
<sequence>MTIAKPTAIALYYVFTSIGFILMIGNLCYAIHHAYVKRTKFNFALVLCATLWSASFIPLFITAKLTVDLTNVRITLAMLKDIDRLKTCLRAYNMVYGLATLVYLLIEQTRFKVIKGVMPYSKIYDYVFAALTFAIWIATFFYYGVINTTNSTNTGTAIAAYAVYGLTVDNILSFTFIYQLYKNRQKLHKGTSNPQFVLVVRALIVLCIVSWSGLIVFLVGLYVYANDNLMRTLLFRIGYSFTPIQFSAMLVFMYSIKTLLAQPAPRPSSVISSGNASTLGKAKDATHTASVVSKTEKTRVMADGEEATLGRPPTSIV</sequence>
<feature type="transmembrane region" description="Helical" evidence="2">
    <location>
        <begin position="126"/>
        <end position="146"/>
    </location>
</feature>
<feature type="transmembrane region" description="Helical" evidence="2">
    <location>
        <begin position="89"/>
        <end position="106"/>
    </location>
</feature>
<feature type="region of interest" description="Disordered" evidence="1">
    <location>
        <begin position="265"/>
        <end position="291"/>
    </location>
</feature>
<evidence type="ECO:0000256" key="1">
    <source>
        <dbReference type="SAM" id="MobiDB-lite"/>
    </source>
</evidence>
<dbReference type="AlphaFoldDB" id="A0AAD5SID3"/>
<keyword evidence="2" id="KW-0812">Transmembrane</keyword>
<gene>
    <name evidence="3" type="ORF">HK097_009777</name>
</gene>
<reference evidence="3" key="1">
    <citation type="submission" date="2020-05" db="EMBL/GenBank/DDBJ databases">
        <title>Phylogenomic resolution of chytrid fungi.</title>
        <authorList>
            <person name="Stajich J.E."/>
            <person name="Amses K."/>
            <person name="Simmons R."/>
            <person name="Seto K."/>
            <person name="Myers J."/>
            <person name="Bonds A."/>
            <person name="Quandt C.A."/>
            <person name="Barry K."/>
            <person name="Liu P."/>
            <person name="Grigoriev I."/>
            <person name="Longcore J.E."/>
            <person name="James T.Y."/>
        </authorList>
    </citation>
    <scope>NUCLEOTIDE SEQUENCE</scope>
    <source>
        <strain evidence="3">JEL0318</strain>
    </source>
</reference>
<protein>
    <submittedName>
        <fullName evidence="3">Uncharacterized protein</fullName>
    </submittedName>
</protein>
<dbReference type="EMBL" id="JADGJD010000068">
    <property type="protein sequence ID" value="KAJ3055659.1"/>
    <property type="molecule type" value="Genomic_DNA"/>
</dbReference>
<dbReference type="Proteomes" id="UP001212841">
    <property type="component" value="Unassembled WGS sequence"/>
</dbReference>
<name>A0AAD5SID3_9FUNG</name>
<feature type="transmembrane region" description="Helical" evidence="2">
    <location>
        <begin position="12"/>
        <end position="31"/>
    </location>
</feature>
<evidence type="ECO:0000313" key="3">
    <source>
        <dbReference type="EMBL" id="KAJ3055659.1"/>
    </source>
</evidence>
<keyword evidence="2" id="KW-1133">Transmembrane helix</keyword>
<organism evidence="3 4">
    <name type="scientific">Rhizophlyctis rosea</name>
    <dbReference type="NCBI Taxonomy" id="64517"/>
    <lineage>
        <taxon>Eukaryota</taxon>
        <taxon>Fungi</taxon>
        <taxon>Fungi incertae sedis</taxon>
        <taxon>Chytridiomycota</taxon>
        <taxon>Chytridiomycota incertae sedis</taxon>
        <taxon>Chytridiomycetes</taxon>
        <taxon>Rhizophlyctidales</taxon>
        <taxon>Rhizophlyctidaceae</taxon>
        <taxon>Rhizophlyctis</taxon>
    </lineage>
</organism>
<evidence type="ECO:0000313" key="4">
    <source>
        <dbReference type="Proteomes" id="UP001212841"/>
    </source>
</evidence>
<keyword evidence="2" id="KW-0472">Membrane</keyword>
<comment type="caution">
    <text evidence="3">The sequence shown here is derived from an EMBL/GenBank/DDBJ whole genome shotgun (WGS) entry which is preliminary data.</text>
</comment>
<keyword evidence="4" id="KW-1185">Reference proteome</keyword>